<accession>A0AAN7B3N2</accession>
<dbReference type="AlphaFoldDB" id="A0AAN7B3N2"/>
<feature type="chain" id="PRO_5042857475" evidence="1">
    <location>
        <begin position="22"/>
        <end position="122"/>
    </location>
</feature>
<keyword evidence="3" id="KW-1185">Reference proteome</keyword>
<name>A0AAN7B3N2_9PEZI</name>
<evidence type="ECO:0000256" key="1">
    <source>
        <dbReference type="SAM" id="SignalP"/>
    </source>
</evidence>
<reference evidence="2" key="1">
    <citation type="journal article" date="2023" name="Mol. Phylogenet. Evol.">
        <title>Genome-scale phylogeny and comparative genomics of the fungal order Sordariales.</title>
        <authorList>
            <person name="Hensen N."/>
            <person name="Bonometti L."/>
            <person name="Westerberg I."/>
            <person name="Brannstrom I.O."/>
            <person name="Guillou S."/>
            <person name="Cros-Aarteil S."/>
            <person name="Calhoun S."/>
            <person name="Haridas S."/>
            <person name="Kuo A."/>
            <person name="Mondo S."/>
            <person name="Pangilinan J."/>
            <person name="Riley R."/>
            <person name="LaButti K."/>
            <person name="Andreopoulos B."/>
            <person name="Lipzen A."/>
            <person name="Chen C."/>
            <person name="Yan M."/>
            <person name="Daum C."/>
            <person name="Ng V."/>
            <person name="Clum A."/>
            <person name="Steindorff A."/>
            <person name="Ohm R.A."/>
            <person name="Martin F."/>
            <person name="Silar P."/>
            <person name="Natvig D.O."/>
            <person name="Lalanne C."/>
            <person name="Gautier V."/>
            <person name="Ament-Velasquez S.L."/>
            <person name="Kruys A."/>
            <person name="Hutchinson M.I."/>
            <person name="Powell A.J."/>
            <person name="Barry K."/>
            <person name="Miller A.N."/>
            <person name="Grigoriev I.V."/>
            <person name="Debuchy R."/>
            <person name="Gladieux P."/>
            <person name="Hiltunen Thoren M."/>
            <person name="Johannesson H."/>
        </authorList>
    </citation>
    <scope>NUCLEOTIDE SEQUENCE</scope>
    <source>
        <strain evidence="2">PSN293</strain>
    </source>
</reference>
<dbReference type="Proteomes" id="UP001301769">
    <property type="component" value="Unassembled WGS sequence"/>
</dbReference>
<evidence type="ECO:0000313" key="2">
    <source>
        <dbReference type="EMBL" id="KAK4209723.1"/>
    </source>
</evidence>
<keyword evidence="1" id="KW-0732">Signal</keyword>
<proteinExistence type="predicted"/>
<gene>
    <name evidence="2" type="ORF">QBC37DRAFT_294022</name>
</gene>
<sequence>MIPTKLIALVASALAAQPALAGPAHVLVYFGADCSGKSTELLVNDNSCVNAPFRFLSYKEHGWGSKGQRLRFNSNSCGGNEGLLYDTWAYNGDYFQSGACYNLRQHAPAGKVDAVSIRSQSG</sequence>
<organism evidence="2 3">
    <name type="scientific">Rhypophila decipiens</name>
    <dbReference type="NCBI Taxonomy" id="261697"/>
    <lineage>
        <taxon>Eukaryota</taxon>
        <taxon>Fungi</taxon>
        <taxon>Dikarya</taxon>
        <taxon>Ascomycota</taxon>
        <taxon>Pezizomycotina</taxon>
        <taxon>Sordariomycetes</taxon>
        <taxon>Sordariomycetidae</taxon>
        <taxon>Sordariales</taxon>
        <taxon>Naviculisporaceae</taxon>
        <taxon>Rhypophila</taxon>
    </lineage>
</organism>
<comment type="caution">
    <text evidence="2">The sequence shown here is derived from an EMBL/GenBank/DDBJ whole genome shotgun (WGS) entry which is preliminary data.</text>
</comment>
<reference evidence="2" key="2">
    <citation type="submission" date="2023-05" db="EMBL/GenBank/DDBJ databases">
        <authorList>
            <consortium name="Lawrence Berkeley National Laboratory"/>
            <person name="Steindorff A."/>
            <person name="Hensen N."/>
            <person name="Bonometti L."/>
            <person name="Westerberg I."/>
            <person name="Brannstrom I.O."/>
            <person name="Guillou S."/>
            <person name="Cros-Aarteil S."/>
            <person name="Calhoun S."/>
            <person name="Haridas S."/>
            <person name="Kuo A."/>
            <person name="Mondo S."/>
            <person name="Pangilinan J."/>
            <person name="Riley R."/>
            <person name="Labutti K."/>
            <person name="Andreopoulos B."/>
            <person name="Lipzen A."/>
            <person name="Chen C."/>
            <person name="Yanf M."/>
            <person name="Daum C."/>
            <person name="Ng V."/>
            <person name="Clum A."/>
            <person name="Ohm R."/>
            <person name="Martin F."/>
            <person name="Silar P."/>
            <person name="Natvig D."/>
            <person name="Lalanne C."/>
            <person name="Gautier V."/>
            <person name="Ament-Velasquez S.L."/>
            <person name="Kruys A."/>
            <person name="Hutchinson M.I."/>
            <person name="Powell A.J."/>
            <person name="Barry K."/>
            <person name="Miller A.N."/>
            <person name="Grigoriev I.V."/>
            <person name="Debuchy R."/>
            <person name="Gladieux P."/>
            <person name="Thoren M.H."/>
            <person name="Johannesson H."/>
        </authorList>
    </citation>
    <scope>NUCLEOTIDE SEQUENCE</scope>
    <source>
        <strain evidence="2">PSN293</strain>
    </source>
</reference>
<protein>
    <submittedName>
        <fullName evidence="2">Uncharacterized protein</fullName>
    </submittedName>
</protein>
<dbReference type="EMBL" id="MU858196">
    <property type="protein sequence ID" value="KAK4209723.1"/>
    <property type="molecule type" value="Genomic_DNA"/>
</dbReference>
<evidence type="ECO:0000313" key="3">
    <source>
        <dbReference type="Proteomes" id="UP001301769"/>
    </source>
</evidence>
<feature type="signal peptide" evidence="1">
    <location>
        <begin position="1"/>
        <end position="21"/>
    </location>
</feature>